<feature type="domain" description="Methylmalonyl-CoA mutase alpha/beta chain catalytic" evidence="3">
    <location>
        <begin position="149"/>
        <end position="480"/>
    </location>
</feature>
<dbReference type="Gene3D" id="3.20.20.240">
    <property type="entry name" value="Methylmalonyl-CoA mutase"/>
    <property type="match status" value="2"/>
</dbReference>
<dbReference type="InterPro" id="IPR006099">
    <property type="entry name" value="MeMalonylCoA_mutase_a/b_cat"/>
</dbReference>
<dbReference type="InterPro" id="IPR024067">
    <property type="entry name" value="Me-malonyl-CoA_mutase_sm_su_N"/>
</dbReference>
<accession>A0A7W7PYT4</accession>
<protein>
    <submittedName>
        <fullName evidence="4">Methylmalonyl-CoA mutase</fullName>
        <ecNumber evidence="4">5.4.99.2</ecNumber>
    </submittedName>
</protein>
<dbReference type="RefSeq" id="WP_184808167.1">
    <property type="nucleotide sequence ID" value="NZ_JACHJQ010000001.1"/>
</dbReference>
<evidence type="ECO:0000256" key="2">
    <source>
        <dbReference type="SAM" id="MobiDB-lite"/>
    </source>
</evidence>
<dbReference type="PANTHER" id="PTHR48101">
    <property type="entry name" value="METHYLMALONYL-COA MUTASE, MITOCHONDRIAL-RELATED"/>
    <property type="match status" value="1"/>
</dbReference>
<dbReference type="PANTHER" id="PTHR48101:SF4">
    <property type="entry name" value="METHYLMALONYL-COA MUTASE, MITOCHONDRIAL"/>
    <property type="match status" value="1"/>
</dbReference>
<dbReference type="EC" id="5.4.99.2" evidence="4"/>
<organism evidence="4 5">
    <name type="scientific">Actinophytocola algeriensis</name>
    <dbReference type="NCBI Taxonomy" id="1768010"/>
    <lineage>
        <taxon>Bacteria</taxon>
        <taxon>Bacillati</taxon>
        <taxon>Actinomycetota</taxon>
        <taxon>Actinomycetes</taxon>
        <taxon>Pseudonocardiales</taxon>
        <taxon>Pseudonocardiaceae</taxon>
    </lineage>
</organism>
<dbReference type="AlphaFoldDB" id="A0A7W7PYT4"/>
<name>A0A7W7PYT4_9PSEU</name>
<reference evidence="4 5" key="1">
    <citation type="submission" date="2020-08" db="EMBL/GenBank/DDBJ databases">
        <title>Genomic Encyclopedia of Type Strains, Phase III (KMG-III): the genomes of soil and plant-associated and newly described type strains.</title>
        <authorList>
            <person name="Whitman W."/>
        </authorList>
    </citation>
    <scope>NUCLEOTIDE SEQUENCE [LARGE SCALE GENOMIC DNA]</scope>
    <source>
        <strain evidence="4 5">CECT 8960</strain>
    </source>
</reference>
<dbReference type="GO" id="GO:0004494">
    <property type="term" value="F:methylmalonyl-CoA mutase activity"/>
    <property type="evidence" value="ECO:0007669"/>
    <property type="project" value="UniProtKB-EC"/>
</dbReference>
<evidence type="ECO:0000313" key="5">
    <source>
        <dbReference type="Proteomes" id="UP000520767"/>
    </source>
</evidence>
<dbReference type="Gene3D" id="1.10.196.20">
    <property type="match status" value="1"/>
</dbReference>
<dbReference type="Proteomes" id="UP000520767">
    <property type="component" value="Unassembled WGS sequence"/>
</dbReference>
<evidence type="ECO:0000313" key="4">
    <source>
        <dbReference type="EMBL" id="MBB4903831.1"/>
    </source>
</evidence>
<dbReference type="CDD" id="cd03677">
    <property type="entry name" value="MM_CoA_mutase_beta"/>
    <property type="match status" value="1"/>
</dbReference>
<feature type="region of interest" description="Disordered" evidence="2">
    <location>
        <begin position="81"/>
        <end position="111"/>
    </location>
</feature>
<dbReference type="GO" id="GO:0005737">
    <property type="term" value="C:cytoplasm"/>
    <property type="evidence" value="ECO:0007669"/>
    <property type="project" value="TreeGrafter"/>
</dbReference>
<gene>
    <name evidence="4" type="ORF">FHR82_000041</name>
</gene>
<evidence type="ECO:0000259" key="3">
    <source>
        <dbReference type="Pfam" id="PF01642"/>
    </source>
</evidence>
<dbReference type="GO" id="GO:0019678">
    <property type="term" value="P:propionate metabolic process, methylmalonyl pathway"/>
    <property type="evidence" value="ECO:0007669"/>
    <property type="project" value="TreeGrafter"/>
</dbReference>
<comment type="caution">
    <text evidence="4">The sequence shown here is derived from an EMBL/GenBank/DDBJ whole genome shotgun (WGS) entry which is preliminary data.</text>
</comment>
<dbReference type="EMBL" id="JACHJQ010000001">
    <property type="protein sequence ID" value="MBB4903831.1"/>
    <property type="molecule type" value="Genomic_DNA"/>
</dbReference>
<dbReference type="Pfam" id="PF01642">
    <property type="entry name" value="MM_CoA_mutase"/>
    <property type="match status" value="1"/>
</dbReference>
<keyword evidence="4" id="KW-0413">Isomerase</keyword>
<keyword evidence="5" id="KW-1185">Reference proteome</keyword>
<comment type="subunit">
    <text evidence="1">Heterodimer of an alpha and a beta chain.</text>
</comment>
<dbReference type="GO" id="GO:0031419">
    <property type="term" value="F:cobalamin binding"/>
    <property type="evidence" value="ECO:0007669"/>
    <property type="project" value="UniProtKB-KW"/>
</dbReference>
<proteinExistence type="predicted"/>
<dbReference type="InterPro" id="IPR016176">
    <property type="entry name" value="Cbl-dep_enz_cat"/>
</dbReference>
<feature type="region of interest" description="Disordered" evidence="2">
    <location>
        <begin position="471"/>
        <end position="497"/>
    </location>
</feature>
<sequence length="510" mass="53144">MTSADQLRLASEFDAATRDQWRAMVDKVLRRSGADVDAHEGPLEDLLASATYDGFAIQPLYTADDAAPDAGFPGLPPFTRGSAPDGTIATAMAPGFPGDSPSTRGSRPDGAAAIGWDVRQRHADPDVGTTRRAVLADLENGVASLWLVVGAAGLPVDALPDVLADVYTDLAPVTLDAGADFVAAADALLAVHDDKGVPAGAVLGNLGADPLGHRARTGTPADLDGAAGLAKRIAERHVNLRSVVVDALPYHEAGSSDGQELGCALATAVAYLRALTGAGLSVEQAARQLEFRFAATADQFGTIAKLRAARRLWARVAEVCGAPRAAVPQHAVTSTTMTTRRDPWNNMLRTTLACFAAGVGGADAVTVQPFDAAIGLPDAFARRIARNTQSILLEESRVAGVIDPAGGSWYVERHTDELAHAGWAVFQEIEKAGGIVAALDSGLVEEKLAATRAARTARLDAGEEAITGVTVFPDKDEKPLTRQPEPAPPSGGLPRVRYAEPFEAALEARS</sequence>
<evidence type="ECO:0000256" key="1">
    <source>
        <dbReference type="ARBA" id="ARBA00011870"/>
    </source>
</evidence>
<dbReference type="SUPFAM" id="SSF51703">
    <property type="entry name" value="Cobalamin (vitamin B12)-dependent enzymes"/>
    <property type="match status" value="2"/>
</dbReference>